<evidence type="ECO:0000313" key="3">
    <source>
        <dbReference type="Proteomes" id="UP001363010"/>
    </source>
</evidence>
<keyword evidence="3" id="KW-1185">Reference proteome</keyword>
<sequence>MTIRRRKSRKAGAAAPLSTLSRLPLLALAAICLAGCQAYTATLGSGTAVTATDATRMTRSGFLSDYARLKPVAGLSGVECWRDPALDPKRYDKAMVSRIVVSLAPAKNGAPSTIDPSDLKTLTDYFYHSMQTALKANMQVVEQAGPGVVVIRIALTDMVPTTVVDSLAGTFVPYAFIAEAGSGVATGRPAGSTPYLGETGMEMQFRDGGGGKVLAECRDTEIGRKYAADVNNGTAGAAQTWANGYMSSFQSWSYAREAFDKWSLLVARRMAELRGAGGAQ</sequence>
<evidence type="ECO:0000313" key="2">
    <source>
        <dbReference type="EMBL" id="MEJ8824853.1"/>
    </source>
</evidence>
<evidence type="ECO:0000256" key="1">
    <source>
        <dbReference type="SAM" id="SignalP"/>
    </source>
</evidence>
<proteinExistence type="predicted"/>
<dbReference type="Pfam" id="PF11769">
    <property type="entry name" value="DUF3313"/>
    <property type="match status" value="1"/>
</dbReference>
<dbReference type="EMBL" id="JBBKZV010000017">
    <property type="protein sequence ID" value="MEJ8824853.1"/>
    <property type="molecule type" value="Genomic_DNA"/>
</dbReference>
<dbReference type="InterPro" id="IPR021747">
    <property type="entry name" value="DUF3313"/>
</dbReference>
<dbReference type="RefSeq" id="WP_340365878.1">
    <property type="nucleotide sequence ID" value="NZ_JBBKZV010000017.1"/>
</dbReference>
<organism evidence="2 3">
    <name type="scientific">Variovorax humicola</name>
    <dbReference type="NCBI Taxonomy" id="1769758"/>
    <lineage>
        <taxon>Bacteria</taxon>
        <taxon>Pseudomonadati</taxon>
        <taxon>Pseudomonadota</taxon>
        <taxon>Betaproteobacteria</taxon>
        <taxon>Burkholderiales</taxon>
        <taxon>Comamonadaceae</taxon>
        <taxon>Variovorax</taxon>
    </lineage>
</organism>
<comment type="caution">
    <text evidence="2">The sequence shown here is derived from an EMBL/GenBank/DDBJ whole genome shotgun (WGS) entry which is preliminary data.</text>
</comment>
<feature type="signal peptide" evidence="1">
    <location>
        <begin position="1"/>
        <end position="29"/>
    </location>
</feature>
<reference evidence="2 3" key="1">
    <citation type="submission" date="2024-03" db="EMBL/GenBank/DDBJ databases">
        <title>Novel species of the genus Variovorax.</title>
        <authorList>
            <person name="Liu Q."/>
            <person name="Xin Y.-H."/>
        </authorList>
    </citation>
    <scope>NUCLEOTIDE SEQUENCE [LARGE SCALE GENOMIC DNA]</scope>
    <source>
        <strain evidence="2 3">KACC 18501</strain>
    </source>
</reference>
<gene>
    <name evidence="2" type="ORF">WKW80_22950</name>
</gene>
<accession>A0ABU8W5H0</accession>
<name>A0ABU8W5H0_9BURK</name>
<feature type="chain" id="PRO_5045373629" evidence="1">
    <location>
        <begin position="30"/>
        <end position="280"/>
    </location>
</feature>
<keyword evidence="1" id="KW-0732">Signal</keyword>
<protein>
    <submittedName>
        <fullName evidence="2">DUF3313 domain-containing protein</fullName>
    </submittedName>
</protein>
<dbReference type="Proteomes" id="UP001363010">
    <property type="component" value="Unassembled WGS sequence"/>
</dbReference>